<protein>
    <submittedName>
        <fullName evidence="1">Uncharacterized protein</fullName>
    </submittedName>
</protein>
<organism evidence="1 2">
    <name type="scientific">Zizania palustris</name>
    <name type="common">Northern wild rice</name>
    <dbReference type="NCBI Taxonomy" id="103762"/>
    <lineage>
        <taxon>Eukaryota</taxon>
        <taxon>Viridiplantae</taxon>
        <taxon>Streptophyta</taxon>
        <taxon>Embryophyta</taxon>
        <taxon>Tracheophyta</taxon>
        <taxon>Spermatophyta</taxon>
        <taxon>Magnoliopsida</taxon>
        <taxon>Liliopsida</taxon>
        <taxon>Poales</taxon>
        <taxon>Poaceae</taxon>
        <taxon>BOP clade</taxon>
        <taxon>Oryzoideae</taxon>
        <taxon>Oryzeae</taxon>
        <taxon>Zizaniinae</taxon>
        <taxon>Zizania</taxon>
    </lineage>
</organism>
<dbReference type="AlphaFoldDB" id="A0A8J5T517"/>
<dbReference type="Proteomes" id="UP000729402">
    <property type="component" value="Unassembled WGS sequence"/>
</dbReference>
<sequence length="164" mass="18321">MRQAADELSLTLYRYWCWCWSSSTSSCRALCIQMQPTRHQTARLLSNFSLSLFPAAGLSPALPSHRAAASSSSALRHRFVPDACREGGEISTSPSPRVRVRYDDTSRIRSRVGGAEEEESTVATPKLRDSIEAPLPIRRNPYPNPPIGRVCHAKNKGQHWCIEK</sequence>
<proteinExistence type="predicted"/>
<keyword evidence="2" id="KW-1185">Reference proteome</keyword>
<name>A0A8J5T517_ZIZPA</name>
<comment type="caution">
    <text evidence="1">The sequence shown here is derived from an EMBL/GenBank/DDBJ whole genome shotgun (WGS) entry which is preliminary data.</text>
</comment>
<reference evidence="1" key="1">
    <citation type="journal article" date="2021" name="bioRxiv">
        <title>Whole Genome Assembly and Annotation of Northern Wild Rice, Zizania palustris L., Supports a Whole Genome Duplication in the Zizania Genus.</title>
        <authorList>
            <person name="Haas M."/>
            <person name="Kono T."/>
            <person name="Macchietto M."/>
            <person name="Millas R."/>
            <person name="McGilp L."/>
            <person name="Shao M."/>
            <person name="Duquette J."/>
            <person name="Hirsch C.N."/>
            <person name="Kimball J."/>
        </authorList>
    </citation>
    <scope>NUCLEOTIDE SEQUENCE</scope>
    <source>
        <tissue evidence="1">Fresh leaf tissue</tissue>
    </source>
</reference>
<evidence type="ECO:0000313" key="1">
    <source>
        <dbReference type="EMBL" id="KAG8074590.1"/>
    </source>
</evidence>
<accession>A0A8J5T517</accession>
<dbReference type="EMBL" id="JAAALK010000283">
    <property type="protein sequence ID" value="KAG8074590.1"/>
    <property type="molecule type" value="Genomic_DNA"/>
</dbReference>
<evidence type="ECO:0000313" key="2">
    <source>
        <dbReference type="Proteomes" id="UP000729402"/>
    </source>
</evidence>
<reference evidence="1" key="2">
    <citation type="submission" date="2021-02" db="EMBL/GenBank/DDBJ databases">
        <authorList>
            <person name="Kimball J.A."/>
            <person name="Haas M.W."/>
            <person name="Macchietto M."/>
            <person name="Kono T."/>
            <person name="Duquette J."/>
            <person name="Shao M."/>
        </authorList>
    </citation>
    <scope>NUCLEOTIDE SEQUENCE</scope>
    <source>
        <tissue evidence="1">Fresh leaf tissue</tissue>
    </source>
</reference>
<dbReference type="PROSITE" id="PS51257">
    <property type="entry name" value="PROKAR_LIPOPROTEIN"/>
    <property type="match status" value="1"/>
</dbReference>
<gene>
    <name evidence="1" type="ORF">GUJ93_ZPchr0006g45116</name>
</gene>